<dbReference type="EC" id="3.4.11.1" evidence="8"/>
<keyword evidence="7 8" id="KW-0464">Manganese</keyword>
<evidence type="ECO:0000256" key="8">
    <source>
        <dbReference type="HAMAP-Rule" id="MF_00181"/>
    </source>
</evidence>
<evidence type="ECO:0000313" key="10">
    <source>
        <dbReference type="EMBL" id="MDG0815096.1"/>
    </source>
</evidence>
<evidence type="ECO:0000313" key="11">
    <source>
        <dbReference type="Proteomes" id="UP001152321"/>
    </source>
</evidence>
<keyword evidence="8" id="KW-0479">Metal-binding</keyword>
<dbReference type="RefSeq" id="WP_277576573.1">
    <property type="nucleotide sequence ID" value="NZ_JANRMI010000001.1"/>
</dbReference>
<comment type="caution">
    <text evidence="10">The sequence shown here is derived from an EMBL/GenBank/DDBJ whole genome shotgun (WGS) entry which is preliminary data.</text>
</comment>
<keyword evidence="6 8" id="KW-0378">Hydrolase</keyword>
<dbReference type="PRINTS" id="PR00481">
    <property type="entry name" value="LAMNOPPTDASE"/>
</dbReference>
<feature type="active site" evidence="8">
    <location>
        <position position="356"/>
    </location>
</feature>
<sequence length="505" mass="53988">MAINLLNKDVDSLTCPALVVFSKSSSQKEKLAKVTHSELNKKFAASIEEKSITGKHQEAVTFREINHAGFRHVIVVGLGKENEITHESVRQSVASAYEAVKALNVKEAALHFDGITTSKKDLADFAKAVVEGLVMTSYVFDELKSSAKKDAKKENEEITIHVATKLGNDKAVKAAFNEGVILGSVVNFSRRLGDMPGNLMTPTILADSTVEAAKGIANLKVTVWDKARIKKERMGGLLGVSMGSDQEPRFIIMEYKGAAASKKPVCFVGKGLTFDCGGISIKPSAGMEEMKYDMCGGANVIGTMLAIAKLKLKINAVGLVASTENLVNGSATKPGDVHTARNGKTFEINNTDAEGRLILADALSYATELEPQMICDAATLTGAMVVALGNTHTGYFTRNNALKNKVEKAADESGEWVWHMPLTDFHVKDMKGTFADLSNMSSGKGAGSATAAAFLEQFVGEGIPWAHFDIAGTGWAVGNRLPYAPKKGASGAMIRTFVEIAKSYT</sequence>
<comment type="catalytic activity">
    <reaction evidence="1 8">
        <text>Release of an N-terminal amino acid, Xaa-|-Yaa-, in which Xaa is preferably Leu, but may be other amino acids including Pro although not Arg or Lys, and Yaa may be Pro. Amino acid amides and methyl esters are also readily hydrolyzed, but rates on arylamides are exceedingly low.</text>
        <dbReference type="EC" id="3.4.11.1"/>
    </reaction>
</comment>
<evidence type="ECO:0000256" key="7">
    <source>
        <dbReference type="ARBA" id="ARBA00023211"/>
    </source>
</evidence>
<feature type="binding site" evidence="8">
    <location>
        <position position="354"/>
    </location>
    <ligand>
        <name>Mn(2+)</name>
        <dbReference type="ChEBI" id="CHEBI:29035"/>
        <label>1</label>
    </ligand>
</feature>
<dbReference type="SUPFAM" id="SSF52949">
    <property type="entry name" value="Macro domain-like"/>
    <property type="match status" value="1"/>
</dbReference>
<evidence type="ECO:0000256" key="4">
    <source>
        <dbReference type="ARBA" id="ARBA00022438"/>
    </source>
</evidence>
<dbReference type="EC" id="3.4.11.10" evidence="8"/>
<dbReference type="InterPro" id="IPR011356">
    <property type="entry name" value="Leucine_aapep/pepB"/>
</dbReference>
<dbReference type="Proteomes" id="UP001152321">
    <property type="component" value="Unassembled WGS sequence"/>
</dbReference>
<keyword evidence="5 8" id="KW-0645">Protease</keyword>
<feature type="binding site" evidence="8">
    <location>
        <position position="275"/>
    </location>
    <ligand>
        <name>Mn(2+)</name>
        <dbReference type="ChEBI" id="CHEBI:29035"/>
        <label>1</label>
    </ligand>
</feature>
<comment type="cofactor">
    <cofactor evidence="8">
        <name>Mn(2+)</name>
        <dbReference type="ChEBI" id="CHEBI:29035"/>
    </cofactor>
    <text evidence="8">Binds 2 manganese ions per subunit.</text>
</comment>
<dbReference type="Pfam" id="PF00883">
    <property type="entry name" value="Peptidase_M17"/>
    <property type="match status" value="1"/>
</dbReference>
<dbReference type="Gene3D" id="3.40.220.10">
    <property type="entry name" value="Leucine Aminopeptidase, subunit E, domain 1"/>
    <property type="match status" value="1"/>
</dbReference>
<dbReference type="Gene3D" id="3.40.630.10">
    <property type="entry name" value="Zn peptidases"/>
    <property type="match status" value="1"/>
</dbReference>
<keyword evidence="8" id="KW-0963">Cytoplasm</keyword>
<dbReference type="InterPro" id="IPR043472">
    <property type="entry name" value="Macro_dom-like"/>
</dbReference>
<dbReference type="PANTHER" id="PTHR11963">
    <property type="entry name" value="LEUCINE AMINOPEPTIDASE-RELATED"/>
    <property type="match status" value="1"/>
</dbReference>
<dbReference type="NCBIfam" id="NF002074">
    <property type="entry name" value="PRK00913.1-4"/>
    <property type="match status" value="1"/>
</dbReference>
<dbReference type="HAMAP" id="MF_00181">
    <property type="entry name" value="Cytosol_peptidase_M17"/>
    <property type="match status" value="1"/>
</dbReference>
<evidence type="ECO:0000256" key="2">
    <source>
        <dbReference type="ARBA" id="ARBA00000967"/>
    </source>
</evidence>
<accession>A0ABT6DE33</accession>
<dbReference type="InterPro" id="IPR000819">
    <property type="entry name" value="Peptidase_M17_C"/>
</dbReference>
<comment type="catalytic activity">
    <reaction evidence="2 8">
        <text>Release of an N-terminal amino acid, preferentially leucine, but not glutamic or aspartic acids.</text>
        <dbReference type="EC" id="3.4.11.10"/>
    </reaction>
</comment>
<evidence type="ECO:0000256" key="5">
    <source>
        <dbReference type="ARBA" id="ARBA00022670"/>
    </source>
</evidence>
<feature type="binding site" evidence="8">
    <location>
        <position position="352"/>
    </location>
    <ligand>
        <name>Mn(2+)</name>
        <dbReference type="ChEBI" id="CHEBI:29035"/>
        <label>1</label>
    </ligand>
</feature>
<gene>
    <name evidence="8" type="primary">pepA</name>
    <name evidence="10" type="ORF">NWE73_01890</name>
</gene>
<evidence type="ECO:0000259" key="9">
    <source>
        <dbReference type="PROSITE" id="PS00631"/>
    </source>
</evidence>
<comment type="similarity">
    <text evidence="3 8">Belongs to the peptidase M17 family.</text>
</comment>
<dbReference type="GO" id="GO:0004177">
    <property type="term" value="F:aminopeptidase activity"/>
    <property type="evidence" value="ECO:0007669"/>
    <property type="project" value="UniProtKB-KW"/>
</dbReference>
<evidence type="ECO:0000256" key="6">
    <source>
        <dbReference type="ARBA" id="ARBA00022801"/>
    </source>
</evidence>
<dbReference type="InterPro" id="IPR008283">
    <property type="entry name" value="Peptidase_M17_N"/>
</dbReference>
<dbReference type="PROSITE" id="PS00631">
    <property type="entry name" value="CYTOSOL_AP"/>
    <property type="match status" value="1"/>
</dbReference>
<dbReference type="NCBIfam" id="NF002073">
    <property type="entry name" value="PRK00913.1-2"/>
    <property type="match status" value="1"/>
</dbReference>
<dbReference type="EMBL" id="JANRMI010000001">
    <property type="protein sequence ID" value="MDG0815096.1"/>
    <property type="molecule type" value="Genomic_DNA"/>
</dbReference>
<comment type="function">
    <text evidence="8">Presumably involved in the processing and regular turnover of intracellular proteins. Catalyzes the removal of unsubstituted N-terminal amino acids from various peptides.</text>
</comment>
<feature type="binding site" evidence="8">
    <location>
        <position position="270"/>
    </location>
    <ligand>
        <name>Mn(2+)</name>
        <dbReference type="ChEBI" id="CHEBI:29035"/>
        <label>2</label>
    </ligand>
</feature>
<dbReference type="PANTHER" id="PTHR11963:SF23">
    <property type="entry name" value="CYTOSOL AMINOPEPTIDASE"/>
    <property type="match status" value="1"/>
</dbReference>
<dbReference type="InterPro" id="IPR023042">
    <property type="entry name" value="Peptidase_M17_leu_NH2_pept"/>
</dbReference>
<evidence type="ECO:0000256" key="1">
    <source>
        <dbReference type="ARBA" id="ARBA00000135"/>
    </source>
</evidence>
<feature type="binding site" evidence="8">
    <location>
        <position position="275"/>
    </location>
    <ligand>
        <name>Mn(2+)</name>
        <dbReference type="ChEBI" id="CHEBI:29035"/>
        <label>2</label>
    </ligand>
</feature>
<organism evidence="10 11">
    <name type="scientific">Bdellovibrio svalbardensis</name>
    <dbReference type="NCBI Taxonomy" id="2972972"/>
    <lineage>
        <taxon>Bacteria</taxon>
        <taxon>Pseudomonadati</taxon>
        <taxon>Bdellovibrionota</taxon>
        <taxon>Bdellovibrionia</taxon>
        <taxon>Bdellovibrionales</taxon>
        <taxon>Pseudobdellovibrionaceae</taxon>
        <taxon>Bdellovibrio</taxon>
    </lineage>
</organism>
<dbReference type="CDD" id="cd00433">
    <property type="entry name" value="Peptidase_M17"/>
    <property type="match status" value="1"/>
</dbReference>
<name>A0ABT6DE33_9BACT</name>
<feature type="binding site" evidence="8">
    <location>
        <position position="293"/>
    </location>
    <ligand>
        <name>Mn(2+)</name>
        <dbReference type="ChEBI" id="CHEBI:29035"/>
        <label>2</label>
    </ligand>
</feature>
<keyword evidence="11" id="KW-1185">Reference proteome</keyword>
<proteinExistence type="inferred from homology"/>
<dbReference type="Pfam" id="PF02789">
    <property type="entry name" value="Peptidase_M17_N"/>
    <property type="match status" value="1"/>
</dbReference>
<reference evidence="10" key="1">
    <citation type="submission" date="2022-08" db="EMBL/GenBank/DDBJ databases">
        <title>Novel Bdellovibrio Species Isolated from Svalbard: Designation Bdellovibrio svalbardensis.</title>
        <authorList>
            <person name="Mitchell R.J."/>
            <person name="Choi S.Y."/>
        </authorList>
    </citation>
    <scope>NUCLEOTIDE SEQUENCE</scope>
    <source>
        <strain evidence="10">PAP01</strain>
    </source>
</reference>
<dbReference type="SUPFAM" id="SSF53187">
    <property type="entry name" value="Zn-dependent exopeptidases"/>
    <property type="match status" value="1"/>
</dbReference>
<evidence type="ECO:0000256" key="3">
    <source>
        <dbReference type="ARBA" id="ARBA00009528"/>
    </source>
</evidence>
<protein>
    <recommendedName>
        <fullName evidence="8">Probable cytosol aminopeptidase</fullName>
        <ecNumber evidence="8">3.4.11.1</ecNumber>
    </recommendedName>
    <alternativeName>
        <fullName evidence="8">Leucine aminopeptidase</fullName>
        <shortName evidence="8">LAP</shortName>
        <ecNumber evidence="8">3.4.11.10</ecNumber>
    </alternativeName>
    <alternativeName>
        <fullName evidence="8">Leucyl aminopeptidase</fullName>
    </alternativeName>
</protein>
<keyword evidence="4 8" id="KW-0031">Aminopeptidase</keyword>
<feature type="binding site" evidence="8">
    <location>
        <position position="354"/>
    </location>
    <ligand>
        <name>Mn(2+)</name>
        <dbReference type="ChEBI" id="CHEBI:29035"/>
        <label>2</label>
    </ligand>
</feature>
<comment type="subcellular location">
    <subcellularLocation>
        <location evidence="8">Cytoplasm</location>
    </subcellularLocation>
</comment>
<feature type="domain" description="Cytosol aminopeptidase" evidence="9">
    <location>
        <begin position="350"/>
        <end position="357"/>
    </location>
</feature>
<feature type="active site" evidence="8">
    <location>
        <position position="282"/>
    </location>
</feature>